<dbReference type="OrthoDB" id="5313079at2759"/>
<name>M7SIS4_EUTLA</name>
<dbReference type="KEGG" id="ela:UCREL1_8831"/>
<dbReference type="Gene3D" id="1.10.167.10">
    <property type="entry name" value="Regulator of G-protein Signalling 4, domain 2"/>
    <property type="match status" value="1"/>
</dbReference>
<evidence type="ECO:0000313" key="2">
    <source>
        <dbReference type="Proteomes" id="UP000012174"/>
    </source>
</evidence>
<dbReference type="InterPro" id="IPR044926">
    <property type="entry name" value="RGS_subdomain_2"/>
</dbReference>
<evidence type="ECO:0000313" key="1">
    <source>
        <dbReference type="EMBL" id="EMR64183.1"/>
    </source>
</evidence>
<keyword evidence="1" id="KW-0675">Receptor</keyword>
<reference evidence="2" key="1">
    <citation type="journal article" date="2013" name="Genome Announc.">
        <title>Draft genome sequence of the grapevine dieback fungus Eutypa lata UCR-EL1.</title>
        <authorList>
            <person name="Blanco-Ulate B."/>
            <person name="Rolshausen P.E."/>
            <person name="Cantu D."/>
        </authorList>
    </citation>
    <scope>NUCLEOTIDE SEQUENCE [LARGE SCALE GENOMIC DNA]</scope>
    <source>
        <strain evidence="2">UCR-EL1</strain>
    </source>
</reference>
<dbReference type="AlphaFoldDB" id="M7SIS4"/>
<dbReference type="Proteomes" id="UP000012174">
    <property type="component" value="Unassembled WGS sequence"/>
</dbReference>
<dbReference type="eggNOG" id="ENOG502SM9E">
    <property type="taxonomic scope" value="Eukaryota"/>
</dbReference>
<keyword evidence="2" id="KW-1185">Reference proteome</keyword>
<sequence length="190" mass="21084">MNALNYVLNNNPGPLQEFSALRDFSGENIAFLTRTAKWKASWPENASEDQMQTIFTRALEIYTDFIGPRDAEFPLNLSSHDLKRFEAIFERPARIVCGEARSDPATPFAADVPLRSLRKGSDDAATASSGGGGSGSGRIDLGELVDRIQYTGEISEDFDATVFDDAEAHVKYLVLTNTWPKFVNEWLRTS</sequence>
<proteinExistence type="predicted"/>
<gene>
    <name evidence="1" type="ORF">UCREL1_8831</name>
</gene>
<protein>
    <submittedName>
        <fullName evidence="1">Putative-type g-protein coupled receptor protein</fullName>
    </submittedName>
</protein>
<dbReference type="EMBL" id="KB707114">
    <property type="protein sequence ID" value="EMR64183.1"/>
    <property type="molecule type" value="Genomic_DNA"/>
</dbReference>
<dbReference type="HOGENOM" id="CLU_1461827_0_0_1"/>
<organism evidence="1 2">
    <name type="scientific">Eutypa lata (strain UCR-EL1)</name>
    <name type="common">Grapevine dieback disease fungus</name>
    <name type="synonym">Eutypa armeniacae</name>
    <dbReference type="NCBI Taxonomy" id="1287681"/>
    <lineage>
        <taxon>Eukaryota</taxon>
        <taxon>Fungi</taxon>
        <taxon>Dikarya</taxon>
        <taxon>Ascomycota</taxon>
        <taxon>Pezizomycotina</taxon>
        <taxon>Sordariomycetes</taxon>
        <taxon>Xylariomycetidae</taxon>
        <taxon>Xylariales</taxon>
        <taxon>Diatrypaceae</taxon>
        <taxon>Eutypa</taxon>
    </lineage>
</organism>
<accession>M7SIS4</accession>
<dbReference type="SUPFAM" id="SSF48097">
    <property type="entry name" value="Regulator of G-protein signaling, RGS"/>
    <property type="match status" value="1"/>
</dbReference>
<dbReference type="InterPro" id="IPR036305">
    <property type="entry name" value="RGS_sf"/>
</dbReference>
<dbReference type="OMA" id="IVCGEAR"/>